<gene>
    <name evidence="4" type="ORF">STCU_03355</name>
</gene>
<evidence type="ECO:0000256" key="2">
    <source>
        <dbReference type="SAM" id="Phobius"/>
    </source>
</evidence>
<keyword evidence="1" id="KW-0106">Calcium</keyword>
<dbReference type="Pfam" id="PF13202">
    <property type="entry name" value="EF-hand_5"/>
    <property type="match status" value="2"/>
</dbReference>
<sequence length="253" mass="27908">MGAFGKKPAQEATPPPADTLLNADDLISALDTIVNLGRPDAKGKNGTGVSPLFEVPFYCKKVFWDDWIGQNQSKEFQSFMESESFKTARNVIIRSFDMDGDGKVTPRDFQFMYDHRLKTAIQQNRRSIDLYLPFVGQCAFGVGVGLGVGALARNFYKRKYAIALLGFSGYSAVQYMAQQNFVNQSALEEAFYEKVKQMADVNRDGKIDRADLDALVENRIQYLATKLGPGGIAPGMAGYASLLLGFAKGVRIL</sequence>
<dbReference type="PROSITE" id="PS50222">
    <property type="entry name" value="EF_HAND_2"/>
    <property type="match status" value="1"/>
</dbReference>
<dbReference type="InterPro" id="IPR002048">
    <property type="entry name" value="EF_hand_dom"/>
</dbReference>
<name>S9URW6_9TRYP</name>
<evidence type="ECO:0000313" key="5">
    <source>
        <dbReference type="Proteomes" id="UP000015354"/>
    </source>
</evidence>
<dbReference type="OrthoDB" id="264061at2759"/>
<dbReference type="Gene3D" id="1.10.238.10">
    <property type="entry name" value="EF-hand"/>
    <property type="match status" value="1"/>
</dbReference>
<proteinExistence type="predicted"/>
<keyword evidence="2" id="KW-0812">Transmembrane</keyword>
<dbReference type="InterPro" id="IPR018247">
    <property type="entry name" value="EF_Hand_1_Ca_BS"/>
</dbReference>
<dbReference type="PROSITE" id="PS00018">
    <property type="entry name" value="EF_HAND_1"/>
    <property type="match status" value="2"/>
</dbReference>
<dbReference type="AlphaFoldDB" id="S9URW6"/>
<evidence type="ECO:0000313" key="4">
    <source>
        <dbReference type="EMBL" id="EPY31638.1"/>
    </source>
</evidence>
<dbReference type="EMBL" id="ATMH01003355">
    <property type="protein sequence ID" value="EPY31638.1"/>
    <property type="molecule type" value="Genomic_DNA"/>
</dbReference>
<reference evidence="4 5" key="1">
    <citation type="journal article" date="2013" name="PLoS ONE">
        <title>Predicting the Proteins of Angomonas deanei, Strigomonas culicis and Their Respective Endosymbionts Reveals New Aspects of the Trypanosomatidae Family.</title>
        <authorList>
            <person name="Motta M.C."/>
            <person name="Martins A.C."/>
            <person name="de Souza S.S."/>
            <person name="Catta-Preta C.M."/>
            <person name="Silva R."/>
            <person name="Klein C.C."/>
            <person name="de Almeida L.G."/>
            <person name="de Lima Cunha O."/>
            <person name="Ciapina L.P."/>
            <person name="Brocchi M."/>
            <person name="Colabardini A.C."/>
            <person name="de Araujo Lima B."/>
            <person name="Machado C.R."/>
            <person name="de Almeida Soares C.M."/>
            <person name="Probst C.M."/>
            <person name="de Menezes C.B."/>
            <person name="Thompson C.E."/>
            <person name="Bartholomeu D.C."/>
            <person name="Gradia D.F."/>
            <person name="Pavoni D.P."/>
            <person name="Grisard E.C."/>
            <person name="Fantinatti-Garboggini F."/>
            <person name="Marchini F.K."/>
            <person name="Rodrigues-Luiz G.F."/>
            <person name="Wagner G."/>
            <person name="Goldman G.H."/>
            <person name="Fietto J.L."/>
            <person name="Elias M.C."/>
            <person name="Goldman M.H."/>
            <person name="Sagot M.F."/>
            <person name="Pereira M."/>
            <person name="Stoco P.H."/>
            <person name="de Mendonca-Neto R.P."/>
            <person name="Teixeira S.M."/>
            <person name="Maciel T.E."/>
            <person name="de Oliveira Mendes T.A."/>
            <person name="Urmenyi T.P."/>
            <person name="de Souza W."/>
            <person name="Schenkman S."/>
            <person name="de Vasconcelos A.T."/>
        </authorList>
    </citation>
    <scope>NUCLEOTIDE SEQUENCE [LARGE SCALE GENOMIC DNA]</scope>
</reference>
<dbReference type="GO" id="GO:0005509">
    <property type="term" value="F:calcium ion binding"/>
    <property type="evidence" value="ECO:0007669"/>
    <property type="project" value="InterPro"/>
</dbReference>
<keyword evidence="2" id="KW-1133">Transmembrane helix</keyword>
<feature type="domain" description="EF-hand" evidence="3">
    <location>
        <begin position="187"/>
        <end position="222"/>
    </location>
</feature>
<keyword evidence="5" id="KW-1185">Reference proteome</keyword>
<evidence type="ECO:0000256" key="1">
    <source>
        <dbReference type="ARBA" id="ARBA00022837"/>
    </source>
</evidence>
<comment type="caution">
    <text evidence="4">The sequence shown here is derived from an EMBL/GenBank/DDBJ whole genome shotgun (WGS) entry which is preliminary data.</text>
</comment>
<dbReference type="Proteomes" id="UP000015354">
    <property type="component" value="Unassembled WGS sequence"/>
</dbReference>
<protein>
    <recommendedName>
        <fullName evidence="3">EF-hand domain-containing protein</fullName>
    </recommendedName>
</protein>
<organism evidence="4 5">
    <name type="scientific">Strigomonas culicis</name>
    <dbReference type="NCBI Taxonomy" id="28005"/>
    <lineage>
        <taxon>Eukaryota</taxon>
        <taxon>Discoba</taxon>
        <taxon>Euglenozoa</taxon>
        <taxon>Kinetoplastea</taxon>
        <taxon>Metakinetoplastina</taxon>
        <taxon>Trypanosomatida</taxon>
        <taxon>Trypanosomatidae</taxon>
        <taxon>Strigomonadinae</taxon>
        <taxon>Strigomonas</taxon>
    </lineage>
</organism>
<feature type="transmembrane region" description="Helical" evidence="2">
    <location>
        <begin position="130"/>
        <end position="152"/>
    </location>
</feature>
<accession>S9URW6</accession>
<keyword evidence="2" id="KW-0472">Membrane</keyword>
<dbReference type="SUPFAM" id="SSF47473">
    <property type="entry name" value="EF-hand"/>
    <property type="match status" value="1"/>
</dbReference>
<dbReference type="InterPro" id="IPR011992">
    <property type="entry name" value="EF-hand-dom_pair"/>
</dbReference>
<evidence type="ECO:0000259" key="3">
    <source>
        <dbReference type="PROSITE" id="PS50222"/>
    </source>
</evidence>